<gene>
    <name evidence="1" type="ORF">FKW44_013553</name>
</gene>
<evidence type="ECO:0000313" key="1">
    <source>
        <dbReference type="EMBL" id="QQP39741.1"/>
    </source>
</evidence>
<protein>
    <submittedName>
        <fullName evidence="1">Uncharacterized protein</fullName>
    </submittedName>
</protein>
<dbReference type="EMBL" id="CP045898">
    <property type="protein sequence ID" value="QQP39741.1"/>
    <property type="molecule type" value="Genomic_DNA"/>
</dbReference>
<accession>A0A7T8GYC3</accession>
<organism evidence="1 2">
    <name type="scientific">Caligus rogercresseyi</name>
    <name type="common">Sea louse</name>
    <dbReference type="NCBI Taxonomy" id="217165"/>
    <lineage>
        <taxon>Eukaryota</taxon>
        <taxon>Metazoa</taxon>
        <taxon>Ecdysozoa</taxon>
        <taxon>Arthropoda</taxon>
        <taxon>Crustacea</taxon>
        <taxon>Multicrustacea</taxon>
        <taxon>Hexanauplia</taxon>
        <taxon>Copepoda</taxon>
        <taxon>Siphonostomatoida</taxon>
        <taxon>Caligidae</taxon>
        <taxon>Caligus</taxon>
    </lineage>
</organism>
<feature type="non-terminal residue" evidence="1">
    <location>
        <position position="1"/>
    </location>
</feature>
<name>A0A7T8GYC3_CALRO</name>
<proteinExistence type="predicted"/>
<reference evidence="2" key="1">
    <citation type="submission" date="2021-01" db="EMBL/GenBank/DDBJ databases">
        <title>Caligus Genome Assembly.</title>
        <authorList>
            <person name="Gallardo-Escarate C."/>
        </authorList>
    </citation>
    <scope>NUCLEOTIDE SEQUENCE [LARGE SCALE GENOMIC DNA]</scope>
</reference>
<keyword evidence="2" id="KW-1185">Reference proteome</keyword>
<dbReference type="AlphaFoldDB" id="A0A7T8GYC3"/>
<evidence type="ECO:0000313" key="2">
    <source>
        <dbReference type="Proteomes" id="UP000595437"/>
    </source>
</evidence>
<dbReference type="Proteomes" id="UP000595437">
    <property type="component" value="Chromosome 9"/>
</dbReference>
<sequence length="54" mass="6087">SLDPLRPVPSGASQDMIRDLLLFFRAYPEISEGIAKTGYELIKNKLTNEQAICY</sequence>